<keyword evidence="1" id="KW-1133">Transmembrane helix</keyword>
<keyword evidence="3" id="KW-1185">Reference proteome</keyword>
<evidence type="ECO:0000313" key="2">
    <source>
        <dbReference type="EMBL" id="KTD84732.1"/>
    </source>
</evidence>
<proteinExistence type="predicted"/>
<comment type="caution">
    <text evidence="2">The sequence shown here is derived from an EMBL/GenBank/DDBJ whole genome shotgun (WGS) entry which is preliminary data.</text>
</comment>
<name>A0A0W1ATN6_9BACL</name>
<evidence type="ECO:0000256" key="1">
    <source>
        <dbReference type="SAM" id="Phobius"/>
    </source>
</evidence>
<dbReference type="EMBL" id="LCZJ02000033">
    <property type="protein sequence ID" value="KTD84732.1"/>
    <property type="molecule type" value="Genomic_DNA"/>
</dbReference>
<gene>
    <name evidence="2" type="ORF">UQ64_24105</name>
</gene>
<dbReference type="AlphaFoldDB" id="A0A0W1ATN6"/>
<dbReference type="RefSeq" id="WP_060625438.1">
    <property type="nucleotide sequence ID" value="NZ_LCZJ02000033.1"/>
</dbReference>
<evidence type="ECO:0000313" key="3">
    <source>
        <dbReference type="Proteomes" id="UP000054709"/>
    </source>
</evidence>
<dbReference type="Proteomes" id="UP000054709">
    <property type="component" value="Unassembled WGS sequence"/>
</dbReference>
<organism evidence="2 3">
    <name type="scientific">Paenibacillus etheri</name>
    <dbReference type="NCBI Taxonomy" id="1306852"/>
    <lineage>
        <taxon>Bacteria</taxon>
        <taxon>Bacillati</taxon>
        <taxon>Bacillota</taxon>
        <taxon>Bacilli</taxon>
        <taxon>Bacillales</taxon>
        <taxon>Paenibacillaceae</taxon>
        <taxon>Paenibacillus</taxon>
    </lineage>
</organism>
<sequence>MVLLFFLVLAVGCMALDLPKLMQKRRVRDLSVYFVFWILGLGATVCALLKLNIPSPLFLIILIYKPINNLFGVWFH</sequence>
<protein>
    <submittedName>
        <fullName evidence="2">Uncharacterized protein</fullName>
    </submittedName>
</protein>
<keyword evidence="1" id="KW-0812">Transmembrane</keyword>
<accession>A0A0W1ATN6</accession>
<keyword evidence="1" id="KW-0472">Membrane</keyword>
<feature type="transmembrane region" description="Helical" evidence="1">
    <location>
        <begin position="31"/>
        <end position="49"/>
    </location>
</feature>
<dbReference type="OrthoDB" id="2656743at2"/>
<reference evidence="2 3" key="1">
    <citation type="journal article" date="2015" name="Int. Biodeterior. Biodegradation">
        <title>Physiological and genetic screening methods for the isolation of methyl tert-butyl ether-degrading bacteria for bioremediation purposes.</title>
        <authorList>
            <person name="Guisado I.M."/>
            <person name="Purswani J."/>
            <person name="Gonzalez Lopez J."/>
            <person name="Pozo C."/>
        </authorList>
    </citation>
    <scope>NUCLEOTIDE SEQUENCE [LARGE SCALE GENOMIC DNA]</scope>
    <source>
        <strain evidence="2 3">SH7</strain>
    </source>
</reference>
<feature type="transmembrane region" description="Helical" evidence="1">
    <location>
        <begin position="56"/>
        <end position="75"/>
    </location>
</feature>